<dbReference type="FunFam" id="1.10.510.10:FF:000475">
    <property type="entry name" value="Calcium-dependent protein kinase 5"/>
    <property type="match status" value="1"/>
</dbReference>
<evidence type="ECO:0000256" key="7">
    <source>
        <dbReference type="ARBA" id="ARBA00022837"/>
    </source>
</evidence>
<dbReference type="SMART" id="SM00054">
    <property type="entry name" value="EFh"/>
    <property type="match status" value="3"/>
</dbReference>
<comment type="similarity">
    <text evidence="9">Belongs to the protein kinase superfamily. Ser/Thr protein kinase family. CDPK subfamily.</text>
</comment>
<feature type="binding site" evidence="10">
    <location>
        <position position="219"/>
    </location>
    <ligand>
        <name>ATP</name>
        <dbReference type="ChEBI" id="CHEBI:30616"/>
    </ligand>
</feature>
<dbReference type="PROSITE" id="PS50222">
    <property type="entry name" value="EF_HAND_2"/>
    <property type="match status" value="2"/>
</dbReference>
<keyword evidence="4" id="KW-0677">Repeat</keyword>
<evidence type="ECO:0000256" key="11">
    <source>
        <dbReference type="SAM" id="MobiDB-lite"/>
    </source>
</evidence>
<evidence type="ECO:0000256" key="6">
    <source>
        <dbReference type="ARBA" id="ARBA00022777"/>
    </source>
</evidence>
<organism evidence="14">
    <name type="scientific">Corethron hystrix</name>
    <dbReference type="NCBI Taxonomy" id="216773"/>
    <lineage>
        <taxon>Eukaryota</taxon>
        <taxon>Sar</taxon>
        <taxon>Stramenopiles</taxon>
        <taxon>Ochrophyta</taxon>
        <taxon>Bacillariophyta</taxon>
        <taxon>Coscinodiscophyceae</taxon>
        <taxon>Corethrophycidae</taxon>
        <taxon>Corethrales</taxon>
        <taxon>Corethraceae</taxon>
        <taxon>Corethron</taxon>
    </lineage>
</organism>
<dbReference type="InterPro" id="IPR008271">
    <property type="entry name" value="Ser/Thr_kinase_AS"/>
</dbReference>
<keyword evidence="2" id="KW-0723">Serine/threonine-protein kinase</keyword>
<dbReference type="GO" id="GO:0005509">
    <property type="term" value="F:calcium ion binding"/>
    <property type="evidence" value="ECO:0007669"/>
    <property type="project" value="InterPro"/>
</dbReference>
<dbReference type="CDD" id="cd00051">
    <property type="entry name" value="EFh"/>
    <property type="match status" value="1"/>
</dbReference>
<feature type="compositionally biased region" description="Low complexity" evidence="11">
    <location>
        <begin position="88"/>
        <end position="103"/>
    </location>
</feature>
<dbReference type="SUPFAM" id="SSF47473">
    <property type="entry name" value="EF-hand"/>
    <property type="match status" value="1"/>
</dbReference>
<keyword evidence="7" id="KW-0106">Calcium</keyword>
<keyword evidence="3" id="KW-0808">Transferase</keyword>
<feature type="region of interest" description="Disordered" evidence="11">
    <location>
        <begin position="77"/>
        <end position="103"/>
    </location>
</feature>
<dbReference type="FunFam" id="3.30.200.20:FF:000880">
    <property type="entry name" value="Predicted protein"/>
    <property type="match status" value="1"/>
</dbReference>
<feature type="compositionally biased region" description="Basic and acidic residues" evidence="11">
    <location>
        <begin position="77"/>
        <end position="86"/>
    </location>
</feature>
<dbReference type="PANTHER" id="PTHR24349">
    <property type="entry name" value="SERINE/THREONINE-PROTEIN KINASE"/>
    <property type="match status" value="1"/>
</dbReference>
<evidence type="ECO:0000313" key="14">
    <source>
        <dbReference type="EMBL" id="CAD8876646.1"/>
    </source>
</evidence>
<dbReference type="InterPro" id="IPR011992">
    <property type="entry name" value="EF-hand-dom_pair"/>
</dbReference>
<evidence type="ECO:0000256" key="10">
    <source>
        <dbReference type="PROSITE-ProRule" id="PRU10141"/>
    </source>
</evidence>
<dbReference type="Pfam" id="PF13833">
    <property type="entry name" value="EF-hand_8"/>
    <property type="match status" value="1"/>
</dbReference>
<evidence type="ECO:0000256" key="3">
    <source>
        <dbReference type="ARBA" id="ARBA00022679"/>
    </source>
</evidence>
<evidence type="ECO:0000259" key="12">
    <source>
        <dbReference type="PROSITE" id="PS50011"/>
    </source>
</evidence>
<evidence type="ECO:0000256" key="2">
    <source>
        <dbReference type="ARBA" id="ARBA00022527"/>
    </source>
</evidence>
<dbReference type="SMART" id="SM00220">
    <property type="entry name" value="S_TKc"/>
    <property type="match status" value="1"/>
</dbReference>
<feature type="domain" description="Protein kinase" evidence="12">
    <location>
        <begin position="186"/>
        <end position="447"/>
    </location>
</feature>
<sequence length="635" mass="71451">MGNSMSSDRVNQHGRSEKTELGGKRRSSRRRSKSRSRSKSKKSLVSFKKQTTSSRRLEVEEQHLAEQVRKIVEEKCKAKSVSKDGESDLTATSASDSDGENVVPLPLAPATVAPESFQADLQTPSVNTYGSRANNNPMWKNQFGLDHTFELSIDTMTLASGASPTNNNSPPASITGELSDVKRKYHINPKELGHGHYGVVRKCMNRDTKEWFAIKSIRKSKVGKIELLKREIAILKEMNHPNIIKLHEVHEDTKYLHLITELCTGGELFDRIIAKTETEEGHFSERDAAKIVHSILKAIEYCHDEKNICHRDLKPENFLFYTAEENSHIKIIDFGLSRNELPESGIMQTKVGTPYYVAPEVLRREYTKSCDIWSIGVITYILLCGYPPFYGDSDAQIFKSVRAGVFDFPSPDWDDISAEAKDFICALLRKNPAERLTANRALRHPWFKRTDKKKSHPTINFDNSKSVSYKQFMGMNKLKKAALAFIAMNLTEGEVGALTEILHEIDRDGNGKLTLEELDSALSSGNFGSGISAELIAMREALNVSGGNCLDWKEFLASTAEKNLLYREDKIRAAFDYFDQARTNTITRNDMIRVFGSEKQAQEVMGDIDLDGDGVISYKEFSSMMRSVKSLDIDC</sequence>
<dbReference type="InterPro" id="IPR018247">
    <property type="entry name" value="EF_Hand_1_Ca_BS"/>
</dbReference>
<dbReference type="InterPro" id="IPR000719">
    <property type="entry name" value="Prot_kinase_dom"/>
</dbReference>
<dbReference type="PROSITE" id="PS00108">
    <property type="entry name" value="PROTEIN_KINASE_ST"/>
    <property type="match status" value="1"/>
</dbReference>
<dbReference type="Gene3D" id="3.30.200.20">
    <property type="entry name" value="Phosphorylase Kinase, domain 1"/>
    <property type="match status" value="1"/>
</dbReference>
<gene>
    <name evidence="14" type="ORF">CHYS00102_LOCUS3824</name>
</gene>
<keyword evidence="6" id="KW-0418">Kinase</keyword>
<protein>
    <recommendedName>
        <fullName evidence="15">Calmodulin</fullName>
    </recommendedName>
</protein>
<dbReference type="InterPro" id="IPR050205">
    <property type="entry name" value="CDPK_Ser/Thr_kinases"/>
</dbReference>
<proteinExistence type="inferred from homology"/>
<comment type="cofactor">
    <cofactor evidence="1">
        <name>Mg(2+)</name>
        <dbReference type="ChEBI" id="CHEBI:18420"/>
    </cofactor>
</comment>
<keyword evidence="8 10" id="KW-0067">ATP-binding</keyword>
<name>A0A7S1B6U7_9STRA</name>
<feature type="domain" description="EF-hand" evidence="13">
    <location>
        <begin position="493"/>
        <end position="528"/>
    </location>
</feature>
<dbReference type="Gene3D" id="1.10.510.10">
    <property type="entry name" value="Transferase(Phosphotransferase) domain 1"/>
    <property type="match status" value="1"/>
</dbReference>
<dbReference type="GO" id="GO:0005524">
    <property type="term" value="F:ATP binding"/>
    <property type="evidence" value="ECO:0007669"/>
    <property type="project" value="UniProtKB-UniRule"/>
</dbReference>
<accession>A0A7S1B6U7</accession>
<evidence type="ECO:0000256" key="1">
    <source>
        <dbReference type="ARBA" id="ARBA00001946"/>
    </source>
</evidence>
<evidence type="ECO:0000259" key="13">
    <source>
        <dbReference type="PROSITE" id="PS50222"/>
    </source>
</evidence>
<evidence type="ECO:0008006" key="15">
    <source>
        <dbReference type="Google" id="ProtNLM"/>
    </source>
</evidence>
<feature type="compositionally biased region" description="Basic and acidic residues" evidence="11">
    <location>
        <begin position="10"/>
        <end position="23"/>
    </location>
</feature>
<dbReference type="InterPro" id="IPR002048">
    <property type="entry name" value="EF_hand_dom"/>
</dbReference>
<feature type="compositionally biased region" description="Basic residues" evidence="11">
    <location>
        <begin position="24"/>
        <end position="42"/>
    </location>
</feature>
<reference evidence="14" key="1">
    <citation type="submission" date="2021-01" db="EMBL/GenBank/DDBJ databases">
        <authorList>
            <person name="Corre E."/>
            <person name="Pelletier E."/>
            <person name="Niang G."/>
            <person name="Scheremetjew M."/>
            <person name="Finn R."/>
            <person name="Kale V."/>
            <person name="Holt S."/>
            <person name="Cochrane G."/>
            <person name="Meng A."/>
            <person name="Brown T."/>
            <person name="Cohen L."/>
        </authorList>
    </citation>
    <scope>NUCLEOTIDE SEQUENCE</scope>
    <source>
        <strain evidence="14">308</strain>
    </source>
</reference>
<dbReference type="PROSITE" id="PS00018">
    <property type="entry name" value="EF_HAND_1"/>
    <property type="match status" value="2"/>
</dbReference>
<dbReference type="CDD" id="cd05117">
    <property type="entry name" value="STKc_CAMK"/>
    <property type="match status" value="1"/>
</dbReference>
<dbReference type="SUPFAM" id="SSF56112">
    <property type="entry name" value="Protein kinase-like (PK-like)"/>
    <property type="match status" value="1"/>
</dbReference>
<dbReference type="InterPro" id="IPR011009">
    <property type="entry name" value="Kinase-like_dom_sf"/>
</dbReference>
<dbReference type="FunFam" id="1.10.238.10:FF:000003">
    <property type="entry name" value="Calmodulin A"/>
    <property type="match status" value="1"/>
</dbReference>
<evidence type="ECO:0000256" key="8">
    <source>
        <dbReference type="ARBA" id="ARBA00022840"/>
    </source>
</evidence>
<dbReference type="PROSITE" id="PS50011">
    <property type="entry name" value="PROTEIN_KINASE_DOM"/>
    <property type="match status" value="1"/>
</dbReference>
<evidence type="ECO:0000256" key="9">
    <source>
        <dbReference type="ARBA" id="ARBA00024334"/>
    </source>
</evidence>
<dbReference type="EMBL" id="HBFR01005432">
    <property type="protein sequence ID" value="CAD8876646.1"/>
    <property type="molecule type" value="Transcribed_RNA"/>
</dbReference>
<evidence type="ECO:0000256" key="4">
    <source>
        <dbReference type="ARBA" id="ARBA00022737"/>
    </source>
</evidence>
<dbReference type="AlphaFoldDB" id="A0A7S1B6U7"/>
<dbReference type="PROSITE" id="PS00107">
    <property type="entry name" value="PROTEIN_KINASE_ATP"/>
    <property type="match status" value="1"/>
</dbReference>
<evidence type="ECO:0000256" key="5">
    <source>
        <dbReference type="ARBA" id="ARBA00022741"/>
    </source>
</evidence>
<dbReference type="Pfam" id="PF00069">
    <property type="entry name" value="Pkinase"/>
    <property type="match status" value="1"/>
</dbReference>
<dbReference type="Gene3D" id="1.10.238.10">
    <property type="entry name" value="EF-hand"/>
    <property type="match status" value="2"/>
</dbReference>
<keyword evidence="5 10" id="KW-0547">Nucleotide-binding</keyword>
<feature type="region of interest" description="Disordered" evidence="11">
    <location>
        <begin position="1"/>
        <end position="62"/>
    </location>
</feature>
<dbReference type="Pfam" id="PF13499">
    <property type="entry name" value="EF-hand_7"/>
    <property type="match status" value="1"/>
</dbReference>
<dbReference type="InterPro" id="IPR017441">
    <property type="entry name" value="Protein_kinase_ATP_BS"/>
</dbReference>
<feature type="domain" description="EF-hand" evidence="13">
    <location>
        <begin position="596"/>
        <end position="631"/>
    </location>
</feature>
<dbReference type="GO" id="GO:0004674">
    <property type="term" value="F:protein serine/threonine kinase activity"/>
    <property type="evidence" value="ECO:0007669"/>
    <property type="project" value="UniProtKB-KW"/>
</dbReference>